<evidence type="ECO:0000256" key="1">
    <source>
        <dbReference type="SAM" id="MobiDB-lite"/>
    </source>
</evidence>
<organism evidence="2 3">
    <name type="scientific">Phialophora macrospora</name>
    <dbReference type="NCBI Taxonomy" id="1851006"/>
    <lineage>
        <taxon>Eukaryota</taxon>
        <taxon>Fungi</taxon>
        <taxon>Dikarya</taxon>
        <taxon>Ascomycota</taxon>
        <taxon>Pezizomycotina</taxon>
        <taxon>Eurotiomycetes</taxon>
        <taxon>Chaetothyriomycetidae</taxon>
        <taxon>Chaetothyriales</taxon>
        <taxon>Herpotrichiellaceae</taxon>
        <taxon>Phialophora</taxon>
    </lineage>
</organism>
<keyword evidence="3" id="KW-1185">Reference proteome</keyword>
<gene>
    <name evidence="2" type="ORF">PV04_08121</name>
</gene>
<dbReference type="HOGENOM" id="CLU_773955_0_0_1"/>
<evidence type="ECO:0000313" key="2">
    <source>
        <dbReference type="EMBL" id="KIW65906.1"/>
    </source>
</evidence>
<proteinExistence type="predicted"/>
<sequence>MSAPKQSSPLAAGLEVPCPILQSLTDTSVTRAQSATSARVSKMTPIQEEPQEPDDDPCQQCSQALPPDIEEQSLYPDSGESEMILRYVLVMRDAIKTQGERLQQEEAQKAGQEDSPAESEGESEKLDFHINVQKKRPATLLPTAKAHGKDMFSGLKSRARRVTLILPKKKAEQGPKADVRSQISKRFSLSFLANKTKVQAASVASTEKSLSVLFPPVRSKLRKRNKEGLKIKSKYSAPSTPSLAKEHADNKERVAFPTEADVDEEEVDETEEVALLLLRSPMASSIDSFQAPHFYTPMVSYRSRHGNEYRLEASRFRKSIDLAREAASGVGSRLKFHARNVPRTRPRGNGWSRLQ</sequence>
<feature type="region of interest" description="Disordered" evidence="1">
    <location>
        <begin position="27"/>
        <end position="77"/>
    </location>
</feature>
<evidence type="ECO:0000313" key="3">
    <source>
        <dbReference type="Proteomes" id="UP000054266"/>
    </source>
</evidence>
<dbReference type="EMBL" id="KN846960">
    <property type="protein sequence ID" value="KIW65906.1"/>
    <property type="molecule type" value="Genomic_DNA"/>
</dbReference>
<name>A0A0D2CKV7_9EURO</name>
<dbReference type="AlphaFoldDB" id="A0A0D2CKV7"/>
<dbReference type="Proteomes" id="UP000054266">
    <property type="component" value="Unassembled WGS sequence"/>
</dbReference>
<feature type="compositionally biased region" description="Polar residues" evidence="1">
    <location>
        <begin position="27"/>
        <end position="39"/>
    </location>
</feature>
<feature type="region of interest" description="Disordered" evidence="1">
    <location>
        <begin position="100"/>
        <end position="125"/>
    </location>
</feature>
<accession>A0A0D2CKV7</accession>
<feature type="compositionally biased region" description="Basic and acidic residues" evidence="1">
    <location>
        <begin position="100"/>
        <end position="112"/>
    </location>
</feature>
<protein>
    <submittedName>
        <fullName evidence="2">Uncharacterized protein</fullName>
    </submittedName>
</protein>
<reference evidence="2 3" key="1">
    <citation type="submission" date="2015-01" db="EMBL/GenBank/DDBJ databases">
        <title>The Genome Sequence of Capronia semiimmersa CBS27337.</title>
        <authorList>
            <consortium name="The Broad Institute Genomics Platform"/>
            <person name="Cuomo C."/>
            <person name="de Hoog S."/>
            <person name="Gorbushina A."/>
            <person name="Stielow B."/>
            <person name="Teixiera M."/>
            <person name="Abouelleil A."/>
            <person name="Chapman S.B."/>
            <person name="Priest M."/>
            <person name="Young S.K."/>
            <person name="Wortman J."/>
            <person name="Nusbaum C."/>
            <person name="Birren B."/>
        </authorList>
    </citation>
    <scope>NUCLEOTIDE SEQUENCE [LARGE SCALE GENOMIC DNA]</scope>
    <source>
        <strain evidence="2 3">CBS 27337</strain>
    </source>
</reference>